<proteinExistence type="predicted"/>
<accession>A0AAE3DR43</accession>
<organism evidence="2 3">
    <name type="scientific">Fusicatenibacter faecihominis</name>
    <dbReference type="NCBI Taxonomy" id="2881276"/>
    <lineage>
        <taxon>Bacteria</taxon>
        <taxon>Bacillati</taxon>
        <taxon>Bacillota</taxon>
        <taxon>Clostridia</taxon>
        <taxon>Lachnospirales</taxon>
        <taxon>Lachnospiraceae</taxon>
        <taxon>Fusicatenibacter</taxon>
    </lineage>
</organism>
<evidence type="ECO:0000313" key="3">
    <source>
        <dbReference type="Proteomes" id="UP001197875"/>
    </source>
</evidence>
<dbReference type="AlphaFoldDB" id="A0AAE3DR43"/>
<feature type="transmembrane region" description="Helical" evidence="1">
    <location>
        <begin position="34"/>
        <end position="55"/>
    </location>
</feature>
<feature type="transmembrane region" description="Helical" evidence="1">
    <location>
        <begin position="67"/>
        <end position="87"/>
    </location>
</feature>
<feature type="transmembrane region" description="Helical" evidence="1">
    <location>
        <begin position="6"/>
        <end position="22"/>
    </location>
</feature>
<gene>
    <name evidence="2" type="ORF">LKD71_04620</name>
</gene>
<evidence type="ECO:0000313" key="2">
    <source>
        <dbReference type="EMBL" id="MCC2189112.1"/>
    </source>
</evidence>
<keyword evidence="3" id="KW-1185">Reference proteome</keyword>
<evidence type="ECO:0000256" key="1">
    <source>
        <dbReference type="SAM" id="Phobius"/>
    </source>
</evidence>
<dbReference type="Proteomes" id="UP001197875">
    <property type="component" value="Unassembled WGS sequence"/>
</dbReference>
<reference evidence="2 3" key="1">
    <citation type="submission" date="2021-10" db="EMBL/GenBank/DDBJ databases">
        <title>Anaerobic single-cell dispensing facilitates the cultivation of human gut bacteria.</title>
        <authorList>
            <person name="Afrizal A."/>
        </authorList>
    </citation>
    <scope>NUCLEOTIDE SEQUENCE [LARGE SCALE GENOMIC DNA]</scope>
    <source>
        <strain evidence="2 3">CLA-AA-H277</strain>
    </source>
</reference>
<sequence length="109" mass="12428">MFLDAYILLSILIALMDLYLGVLSIRKNRTTGRYLGLACIGAAIVDLSYLISILSDSYLCMSVMSSIYFIDIDFMLLSFVAFTVYFTKGSFVNWGKKQCVWRCSMPFLR</sequence>
<name>A0AAE3DR43_9FIRM</name>
<keyword evidence="1" id="KW-0472">Membrane</keyword>
<dbReference type="RefSeq" id="WP_227614545.1">
    <property type="nucleotide sequence ID" value="NZ_JAJEPR010000005.1"/>
</dbReference>
<comment type="caution">
    <text evidence="2">The sequence shown here is derived from an EMBL/GenBank/DDBJ whole genome shotgun (WGS) entry which is preliminary data.</text>
</comment>
<protein>
    <submittedName>
        <fullName evidence="2">Uncharacterized protein</fullName>
    </submittedName>
</protein>
<keyword evidence="1" id="KW-0812">Transmembrane</keyword>
<keyword evidence="1" id="KW-1133">Transmembrane helix</keyword>
<dbReference type="EMBL" id="JAJEPR010000005">
    <property type="protein sequence ID" value="MCC2189112.1"/>
    <property type="molecule type" value="Genomic_DNA"/>
</dbReference>